<feature type="compositionally biased region" description="Low complexity" evidence="1">
    <location>
        <begin position="242"/>
        <end position="252"/>
    </location>
</feature>
<feature type="compositionally biased region" description="Low complexity" evidence="1">
    <location>
        <begin position="91"/>
        <end position="102"/>
    </location>
</feature>
<feature type="region of interest" description="Disordered" evidence="1">
    <location>
        <begin position="329"/>
        <end position="352"/>
    </location>
</feature>
<reference evidence="2 3" key="1">
    <citation type="submission" date="2017-02" db="EMBL/GenBank/DDBJ databases">
        <authorList>
            <person name="Peterson S.W."/>
        </authorList>
    </citation>
    <scope>NUCLEOTIDE SEQUENCE [LARGE SCALE GENOMIC DNA]</scope>
    <source>
        <strain evidence="2 3">SRS1_H2-8</strain>
    </source>
</reference>
<feature type="compositionally biased region" description="Basic residues" evidence="1">
    <location>
        <begin position="111"/>
        <end position="120"/>
    </location>
</feature>
<protein>
    <submittedName>
        <fullName evidence="2">Uncharacterized protein</fullName>
    </submittedName>
</protein>
<feature type="region of interest" description="Disordered" evidence="1">
    <location>
        <begin position="150"/>
        <end position="182"/>
    </location>
</feature>
<proteinExistence type="predicted"/>
<organism evidence="2 3">
    <name type="scientific">Sporisorium reilianum f. sp. reilianum</name>
    <dbReference type="NCBI Taxonomy" id="72559"/>
    <lineage>
        <taxon>Eukaryota</taxon>
        <taxon>Fungi</taxon>
        <taxon>Dikarya</taxon>
        <taxon>Basidiomycota</taxon>
        <taxon>Ustilaginomycotina</taxon>
        <taxon>Ustilaginomycetes</taxon>
        <taxon>Ustilaginales</taxon>
        <taxon>Ustilaginaceae</taxon>
        <taxon>Sporisorium</taxon>
    </lineage>
</organism>
<sequence length="502" mass="54214">MPTVERISLPQSLSAVANKGRRLFSRETTLTSNDAQSRSTTPLRASALNLNEALEQAWVSSASPYCLSNQLLSPQSSVSGHAQEWGRRRSSNTTTASTSSSTGFAPEAPQRRRKSLFSKKPRSEHLADDAIQQDLQSTATHFVDPFARQAQHDASPSTALKLATQDDPSPPADRSSQRLSIKQQQKKEALDRISDLICLSVEHQTQLPRSQIGATSPRTISTSPSMSDSTFFYPVEAPPSPHSLTSSSNSSSSERRASIVAFPSRIDSSRGLRLNMSGDTHSTPNASSLASPSMSAFSTQADLSLQGCDRSFETCLSRMESSFEHHQLLLPSSMKRQPSRTIENDASKRSNASLRAEVGHGSDRILCSNGVQSQTSSEWLRMEEVRRSLQPPPPLRPSRNPMRSRSKSLGSPRGASRPASPPPPMPPLPAASPSVNTSGLVGPHDLTPVHTPPRSRPVSSLRHHGRARCDSLTSAASSASLRAASFHTPTFGTASWTTLPMS</sequence>
<feature type="region of interest" description="Disordered" evidence="1">
    <location>
        <begin position="383"/>
        <end position="477"/>
    </location>
</feature>
<feature type="compositionally biased region" description="Pro residues" evidence="1">
    <location>
        <begin position="419"/>
        <end position="430"/>
    </location>
</feature>
<evidence type="ECO:0000256" key="1">
    <source>
        <dbReference type="SAM" id="MobiDB-lite"/>
    </source>
</evidence>
<feature type="compositionally biased region" description="Low complexity" evidence="1">
    <location>
        <begin position="397"/>
        <end position="418"/>
    </location>
</feature>
<dbReference type="Proteomes" id="UP000239563">
    <property type="component" value="Chromosome XV"/>
</dbReference>
<accession>A0A2N8UJY0</accession>
<dbReference type="EMBL" id="LT795068">
    <property type="protein sequence ID" value="SJX65070.1"/>
    <property type="molecule type" value="Genomic_DNA"/>
</dbReference>
<feature type="compositionally biased region" description="Polar residues" evidence="1">
    <location>
        <begin position="206"/>
        <end position="230"/>
    </location>
</feature>
<gene>
    <name evidence="2" type="ORF">SRS1_15896</name>
</gene>
<name>A0A2N8UJY0_9BASI</name>
<feature type="region of interest" description="Disordered" evidence="1">
    <location>
        <begin position="206"/>
        <end position="293"/>
    </location>
</feature>
<evidence type="ECO:0000313" key="3">
    <source>
        <dbReference type="Proteomes" id="UP000239563"/>
    </source>
</evidence>
<feature type="region of interest" description="Disordered" evidence="1">
    <location>
        <begin position="78"/>
        <end position="131"/>
    </location>
</feature>
<dbReference type="AlphaFoldDB" id="A0A2N8UJY0"/>
<evidence type="ECO:0000313" key="2">
    <source>
        <dbReference type="EMBL" id="SJX65070.1"/>
    </source>
</evidence>